<protein>
    <submittedName>
        <fullName evidence="1">Uncharacterized protein</fullName>
    </submittedName>
</protein>
<dbReference type="Proteomes" id="UP000807115">
    <property type="component" value="Chromosome 2"/>
</dbReference>
<proteinExistence type="predicted"/>
<comment type="caution">
    <text evidence="1">The sequence shown here is derived from an EMBL/GenBank/DDBJ whole genome shotgun (WGS) entry which is preliminary data.</text>
</comment>
<sequence>MGVLVRVRINRSRIRVVVSSWSPGGREGRRKACGNWERLGARLDTVKETAVAGFFSFLVKYSVSGSGGSSTAPGNGRLERFSMCATSSFEAHWIQFVWSWLHYFYSEIRASTRLVLYALIFYITMTRK</sequence>
<reference evidence="1" key="1">
    <citation type="journal article" date="2019" name="BMC Genomics">
        <title>A new reference genome for Sorghum bicolor reveals high levels of sequence similarity between sweet and grain genotypes: implications for the genetics of sugar metabolism.</title>
        <authorList>
            <person name="Cooper E.A."/>
            <person name="Brenton Z.W."/>
            <person name="Flinn B.S."/>
            <person name="Jenkins J."/>
            <person name="Shu S."/>
            <person name="Flowers D."/>
            <person name="Luo F."/>
            <person name="Wang Y."/>
            <person name="Xia P."/>
            <person name="Barry K."/>
            <person name="Daum C."/>
            <person name="Lipzen A."/>
            <person name="Yoshinaga Y."/>
            <person name="Schmutz J."/>
            <person name="Saski C."/>
            <person name="Vermerris W."/>
            <person name="Kresovich S."/>
        </authorList>
    </citation>
    <scope>NUCLEOTIDE SEQUENCE</scope>
</reference>
<dbReference type="AlphaFoldDB" id="A0A921UV46"/>
<evidence type="ECO:0000313" key="1">
    <source>
        <dbReference type="EMBL" id="KAG0544525.1"/>
    </source>
</evidence>
<name>A0A921UV46_SORBI</name>
<organism evidence="1 2">
    <name type="scientific">Sorghum bicolor</name>
    <name type="common">Sorghum</name>
    <name type="synonym">Sorghum vulgare</name>
    <dbReference type="NCBI Taxonomy" id="4558"/>
    <lineage>
        <taxon>Eukaryota</taxon>
        <taxon>Viridiplantae</taxon>
        <taxon>Streptophyta</taxon>
        <taxon>Embryophyta</taxon>
        <taxon>Tracheophyta</taxon>
        <taxon>Spermatophyta</taxon>
        <taxon>Magnoliopsida</taxon>
        <taxon>Liliopsida</taxon>
        <taxon>Poales</taxon>
        <taxon>Poaceae</taxon>
        <taxon>PACMAD clade</taxon>
        <taxon>Panicoideae</taxon>
        <taxon>Andropogonodae</taxon>
        <taxon>Andropogoneae</taxon>
        <taxon>Sorghinae</taxon>
        <taxon>Sorghum</taxon>
    </lineage>
</organism>
<dbReference type="EMBL" id="CM027681">
    <property type="protein sequence ID" value="KAG0544525.1"/>
    <property type="molecule type" value="Genomic_DNA"/>
</dbReference>
<gene>
    <name evidence="1" type="ORF">BDA96_02G282800</name>
</gene>
<evidence type="ECO:0000313" key="2">
    <source>
        <dbReference type="Proteomes" id="UP000807115"/>
    </source>
</evidence>
<accession>A0A921UV46</accession>
<reference evidence="1" key="2">
    <citation type="submission" date="2020-10" db="EMBL/GenBank/DDBJ databases">
        <authorList>
            <person name="Cooper E.A."/>
            <person name="Brenton Z.W."/>
            <person name="Flinn B.S."/>
            <person name="Jenkins J."/>
            <person name="Shu S."/>
            <person name="Flowers D."/>
            <person name="Luo F."/>
            <person name="Wang Y."/>
            <person name="Xia P."/>
            <person name="Barry K."/>
            <person name="Daum C."/>
            <person name="Lipzen A."/>
            <person name="Yoshinaga Y."/>
            <person name="Schmutz J."/>
            <person name="Saski C."/>
            <person name="Vermerris W."/>
            <person name="Kresovich S."/>
        </authorList>
    </citation>
    <scope>NUCLEOTIDE SEQUENCE</scope>
</reference>